<protein>
    <submittedName>
        <fullName evidence="2">Methyltransferase domain-containing protein</fullName>
    </submittedName>
</protein>
<dbReference type="Gene3D" id="2.20.130.10">
    <property type="entry name" value="CAC2371-like domains"/>
    <property type="match status" value="1"/>
</dbReference>
<evidence type="ECO:0000259" key="1">
    <source>
        <dbReference type="Pfam" id="PF13847"/>
    </source>
</evidence>
<name>A0A345UG04_9BACT</name>
<organism evidence="2 3">
    <name type="scientific">Cyclonatronum proteinivorum</name>
    <dbReference type="NCBI Taxonomy" id="1457365"/>
    <lineage>
        <taxon>Bacteria</taxon>
        <taxon>Pseudomonadati</taxon>
        <taxon>Balneolota</taxon>
        <taxon>Balneolia</taxon>
        <taxon>Balneolales</taxon>
        <taxon>Cyclonatronaceae</taxon>
        <taxon>Cyclonatronum</taxon>
    </lineage>
</organism>
<accession>A0A345UG04</accession>
<dbReference type="InterPro" id="IPR025714">
    <property type="entry name" value="Methyltranfer_dom"/>
</dbReference>
<dbReference type="KEGG" id="cprv:CYPRO_0118"/>
<dbReference type="GO" id="GO:0008168">
    <property type="term" value="F:methyltransferase activity"/>
    <property type="evidence" value="ECO:0007669"/>
    <property type="project" value="UniProtKB-KW"/>
</dbReference>
<dbReference type="CDD" id="cd02440">
    <property type="entry name" value="AdoMet_MTases"/>
    <property type="match status" value="1"/>
</dbReference>
<dbReference type="Proteomes" id="UP000254808">
    <property type="component" value="Chromosome"/>
</dbReference>
<dbReference type="Gene3D" id="3.40.50.150">
    <property type="entry name" value="Vaccinia Virus protein VP39"/>
    <property type="match status" value="1"/>
</dbReference>
<keyword evidence="2" id="KW-0808">Transferase</keyword>
<dbReference type="InterPro" id="IPR029063">
    <property type="entry name" value="SAM-dependent_MTases_sf"/>
</dbReference>
<evidence type="ECO:0000313" key="3">
    <source>
        <dbReference type="Proteomes" id="UP000254808"/>
    </source>
</evidence>
<evidence type="ECO:0000313" key="2">
    <source>
        <dbReference type="EMBL" id="AXI99405.1"/>
    </source>
</evidence>
<dbReference type="EMBL" id="CP027806">
    <property type="protein sequence ID" value="AXI99405.1"/>
    <property type="molecule type" value="Genomic_DNA"/>
</dbReference>
<proteinExistence type="predicted"/>
<sequence>MYFDTCFFDDSVILAEAVLKADFGTFITLHLISNQLREDTLEPAPQQWFETWFDTPLYETLYAHRDYAEARQLAALISQSFPPAQFPELVDIACGRGRHSFNLATLGYKVTGVDLSKNAIEKARRIASEKYADLSPDFYTHDMRQPLGRIWPLAVNLFTSFGYLADDAANTGVLRNMGDAVGPGGALVLDYLNAAYVRSSLVPEEVCDISNYQLRIRRSIDEQEGVVRKEMAFKHTQTGQLQTFTEQVKLYPLSWFEAAFAKVGMHITEVYGTYTGEKIQKQSDAHPRLIMMAQKDA</sequence>
<dbReference type="AlphaFoldDB" id="A0A345UG04"/>
<reference evidence="2 3" key="1">
    <citation type="submission" date="2018-03" db="EMBL/GenBank/DDBJ databases">
        <title>Phenotypic and genomic properties of Cyclonatronum proteinivorum gen. nov., sp. nov., a haloalkaliphilic bacteroidete from soda lakes possessing Na+-translocating rhodopsin.</title>
        <authorList>
            <person name="Toshchakov S.V."/>
            <person name="Korzhenkov A."/>
            <person name="Samarov N.I."/>
            <person name="Kublanov I.V."/>
            <person name="Muntyan M.S."/>
            <person name="Sorokin D.Y."/>
        </authorList>
    </citation>
    <scope>NUCLEOTIDE SEQUENCE [LARGE SCALE GENOMIC DNA]</scope>
    <source>
        <strain evidence="2 3">Omega</strain>
    </source>
</reference>
<dbReference type="SUPFAM" id="SSF53335">
    <property type="entry name" value="S-adenosyl-L-methionine-dependent methyltransferases"/>
    <property type="match status" value="1"/>
</dbReference>
<dbReference type="OrthoDB" id="9811589at2"/>
<keyword evidence="2" id="KW-0489">Methyltransferase</keyword>
<dbReference type="GO" id="GO:0032259">
    <property type="term" value="P:methylation"/>
    <property type="evidence" value="ECO:0007669"/>
    <property type="project" value="UniProtKB-KW"/>
</dbReference>
<dbReference type="Pfam" id="PF13847">
    <property type="entry name" value="Methyltransf_31"/>
    <property type="match status" value="1"/>
</dbReference>
<gene>
    <name evidence="2" type="ORF">CYPRO_0118</name>
</gene>
<feature type="domain" description="Methyltransferase" evidence="1">
    <location>
        <begin position="90"/>
        <end position="212"/>
    </location>
</feature>
<keyword evidence="3" id="KW-1185">Reference proteome</keyword>